<dbReference type="InParanoid" id="D8SK02"/>
<gene>
    <name evidence="6" type="ORF">SELMODRAFT_118734</name>
</gene>
<feature type="domain" description="Calcineurin-like phosphoesterase" evidence="3">
    <location>
        <begin position="40"/>
        <end position="255"/>
    </location>
</feature>
<accession>D8SK02</accession>
<sequence>MAPIWRLPVALIALALFARIRCEETKIDFSDAPDAVAWAVQISDLHVSVFHPNRAEDLEILASRLLALVRPALVLVTGDLTDAKNRDLSVTRQDEAEWMQYQKTMKHVSKESRLPQSVFFDLRGNHDRFGVPNRELDFFSRYSISADMNRVDPVQAATVTVPGGWKYLFLGFDDTMAIGLRGPTNLFGHPTDSMLGKMVSLLEGFEKKHAPSSSAKVAFGHFPMSFTASSESGRRPEEILARHGISAYLCGHLHTKFGKQLYRLHSYPGSGTFSRKNEFWEWEIGDWRGSRTVRVLSLDHGHTSFVDIRLDGTMNFTTIVLPTYPLDSRFMKRHPAYTGDDEDHGDRIRALVFSEVPITSAVAKVYDSKSGSLRLVDELDMQLTWGPNNKAVFYETRWRRNRYSDPSALRYWLEVLVTDSSGRKTASELRPFSVDGKVAELKWGFSEFLVMGVQWADAYLLLFWLSIGLLAAVLLLPRLAYVRLKQKKAYKSFVSSVLAWNTKSGGSYLEYALKSVGWIFMEGSRNDGLWWGQLALVTWLVFLPWFWGYPFGDGHAAGYLSRTGWHIQELGKSGLASPDVLVIVLPFLYMVVLPLSVVIAGLSAERAACEAHQAKHCGKTSKSEGSKMSRKKLNEKWRRKALLAVCLLIGWLHWRVSLCSCSCEASFSEKFSSFVLAAMLLGRGCFRLEMGMGFSRLRVVRSRAHDLHDLHNLRDSQKLKASIRTYLRVVCREHCRFLPAKQLFQQPPEPV</sequence>
<dbReference type="Gene3D" id="3.60.21.10">
    <property type="match status" value="1"/>
</dbReference>
<dbReference type="Pfam" id="PF00149">
    <property type="entry name" value="Metallophos"/>
    <property type="match status" value="1"/>
</dbReference>
<dbReference type="Gramene" id="EFJ15142">
    <property type="protein sequence ID" value="EFJ15142"/>
    <property type="gene ID" value="SELMODRAFT_118734"/>
</dbReference>
<dbReference type="InterPro" id="IPR056229">
    <property type="entry name" value="Ig_TMM62"/>
</dbReference>
<name>D8SK02_SELML</name>
<proteinExistence type="predicted"/>
<dbReference type="STRING" id="88036.D8SK02"/>
<keyword evidence="1" id="KW-0812">Transmembrane</keyword>
<feature type="domain" description="TMEM62 C-terminal" evidence="5">
    <location>
        <begin position="461"/>
        <end position="660"/>
    </location>
</feature>
<dbReference type="KEGG" id="smo:SELMODRAFT_118734"/>
<dbReference type="Pfam" id="PF24384">
    <property type="entry name" value="Ig_TMM62"/>
    <property type="match status" value="1"/>
</dbReference>
<dbReference type="InterPro" id="IPR056230">
    <property type="entry name" value="TMEM62_C"/>
</dbReference>
<evidence type="ECO:0000256" key="2">
    <source>
        <dbReference type="SAM" id="SignalP"/>
    </source>
</evidence>
<dbReference type="InterPro" id="IPR004843">
    <property type="entry name" value="Calcineurin-like_PHP"/>
</dbReference>
<evidence type="ECO:0000256" key="1">
    <source>
        <dbReference type="SAM" id="Phobius"/>
    </source>
</evidence>
<evidence type="ECO:0000313" key="6">
    <source>
        <dbReference type="EMBL" id="EFJ15142.1"/>
    </source>
</evidence>
<evidence type="ECO:0000313" key="7">
    <source>
        <dbReference type="Proteomes" id="UP000001514"/>
    </source>
</evidence>
<dbReference type="HOGENOM" id="CLU_018027_0_0_1"/>
<feature type="chain" id="PRO_5003122786" evidence="2">
    <location>
        <begin position="23"/>
        <end position="751"/>
    </location>
</feature>
<dbReference type="GO" id="GO:0016787">
    <property type="term" value="F:hydrolase activity"/>
    <property type="evidence" value="ECO:0007669"/>
    <property type="project" value="InterPro"/>
</dbReference>
<feature type="transmembrane region" description="Helical" evidence="1">
    <location>
        <begin position="528"/>
        <end position="547"/>
    </location>
</feature>
<dbReference type="eggNOG" id="KOG0701">
    <property type="taxonomic scope" value="Eukaryota"/>
</dbReference>
<dbReference type="OMA" id="VEWQTYH"/>
<organism evidence="7">
    <name type="scientific">Selaginella moellendorffii</name>
    <name type="common">Spikemoss</name>
    <dbReference type="NCBI Taxonomy" id="88036"/>
    <lineage>
        <taxon>Eukaryota</taxon>
        <taxon>Viridiplantae</taxon>
        <taxon>Streptophyta</taxon>
        <taxon>Embryophyta</taxon>
        <taxon>Tracheophyta</taxon>
        <taxon>Lycopodiopsida</taxon>
        <taxon>Selaginellales</taxon>
        <taxon>Selaginellaceae</taxon>
        <taxon>Selaginella</taxon>
    </lineage>
</organism>
<dbReference type="PANTHER" id="PTHR14795:SF0">
    <property type="entry name" value="TRANSMEMBRANE PROTEIN 62"/>
    <property type="match status" value="1"/>
</dbReference>
<dbReference type="EMBL" id="GL377624">
    <property type="protein sequence ID" value="EFJ15142.1"/>
    <property type="molecule type" value="Genomic_DNA"/>
</dbReference>
<evidence type="ECO:0000259" key="4">
    <source>
        <dbReference type="Pfam" id="PF24384"/>
    </source>
</evidence>
<keyword evidence="1" id="KW-0472">Membrane</keyword>
<evidence type="ECO:0000259" key="3">
    <source>
        <dbReference type="Pfam" id="PF00149"/>
    </source>
</evidence>
<dbReference type="Proteomes" id="UP000001514">
    <property type="component" value="Unassembled WGS sequence"/>
</dbReference>
<dbReference type="PANTHER" id="PTHR14795">
    <property type="entry name" value="HELICASE RELATED"/>
    <property type="match status" value="1"/>
</dbReference>
<evidence type="ECO:0000259" key="5">
    <source>
        <dbReference type="Pfam" id="PF24394"/>
    </source>
</evidence>
<dbReference type="InterPro" id="IPR029052">
    <property type="entry name" value="Metallo-depent_PP-like"/>
</dbReference>
<feature type="domain" description="TMEM62 Ig-like" evidence="4">
    <location>
        <begin position="315"/>
        <end position="437"/>
    </location>
</feature>
<dbReference type="AlphaFoldDB" id="D8SK02"/>
<feature type="transmembrane region" description="Helical" evidence="1">
    <location>
        <begin position="458"/>
        <end position="481"/>
    </location>
</feature>
<keyword evidence="7" id="KW-1185">Reference proteome</keyword>
<dbReference type="FunCoup" id="D8SK02">
    <property type="interactions" value="3343"/>
</dbReference>
<feature type="signal peptide" evidence="2">
    <location>
        <begin position="1"/>
        <end position="22"/>
    </location>
</feature>
<keyword evidence="1" id="KW-1133">Transmembrane helix</keyword>
<dbReference type="Pfam" id="PF24394">
    <property type="entry name" value="TMEM62_C"/>
    <property type="match status" value="1"/>
</dbReference>
<reference evidence="6 7" key="1">
    <citation type="journal article" date="2011" name="Science">
        <title>The Selaginella genome identifies genetic changes associated with the evolution of vascular plants.</title>
        <authorList>
            <person name="Banks J.A."/>
            <person name="Nishiyama T."/>
            <person name="Hasebe M."/>
            <person name="Bowman J.L."/>
            <person name="Gribskov M."/>
            <person name="dePamphilis C."/>
            <person name="Albert V.A."/>
            <person name="Aono N."/>
            <person name="Aoyama T."/>
            <person name="Ambrose B.A."/>
            <person name="Ashton N.W."/>
            <person name="Axtell M.J."/>
            <person name="Barker E."/>
            <person name="Barker M.S."/>
            <person name="Bennetzen J.L."/>
            <person name="Bonawitz N.D."/>
            <person name="Chapple C."/>
            <person name="Cheng C."/>
            <person name="Correa L.G."/>
            <person name="Dacre M."/>
            <person name="DeBarry J."/>
            <person name="Dreyer I."/>
            <person name="Elias M."/>
            <person name="Engstrom E.M."/>
            <person name="Estelle M."/>
            <person name="Feng L."/>
            <person name="Finet C."/>
            <person name="Floyd S.K."/>
            <person name="Frommer W.B."/>
            <person name="Fujita T."/>
            <person name="Gramzow L."/>
            <person name="Gutensohn M."/>
            <person name="Harholt J."/>
            <person name="Hattori M."/>
            <person name="Heyl A."/>
            <person name="Hirai T."/>
            <person name="Hiwatashi Y."/>
            <person name="Ishikawa M."/>
            <person name="Iwata M."/>
            <person name="Karol K.G."/>
            <person name="Koehler B."/>
            <person name="Kolukisaoglu U."/>
            <person name="Kubo M."/>
            <person name="Kurata T."/>
            <person name="Lalonde S."/>
            <person name="Li K."/>
            <person name="Li Y."/>
            <person name="Litt A."/>
            <person name="Lyons E."/>
            <person name="Manning G."/>
            <person name="Maruyama T."/>
            <person name="Michael T.P."/>
            <person name="Mikami K."/>
            <person name="Miyazaki S."/>
            <person name="Morinaga S."/>
            <person name="Murata T."/>
            <person name="Mueller-Roeber B."/>
            <person name="Nelson D.R."/>
            <person name="Obara M."/>
            <person name="Oguri Y."/>
            <person name="Olmstead R.G."/>
            <person name="Onodera N."/>
            <person name="Petersen B.L."/>
            <person name="Pils B."/>
            <person name="Prigge M."/>
            <person name="Rensing S.A."/>
            <person name="Riano-Pachon D.M."/>
            <person name="Roberts A.W."/>
            <person name="Sato Y."/>
            <person name="Scheller H.V."/>
            <person name="Schulz B."/>
            <person name="Schulz C."/>
            <person name="Shakirov E.V."/>
            <person name="Shibagaki N."/>
            <person name="Shinohara N."/>
            <person name="Shippen D.E."/>
            <person name="Soerensen I."/>
            <person name="Sotooka R."/>
            <person name="Sugimoto N."/>
            <person name="Sugita M."/>
            <person name="Sumikawa N."/>
            <person name="Tanurdzic M."/>
            <person name="Theissen G."/>
            <person name="Ulvskov P."/>
            <person name="Wakazuki S."/>
            <person name="Weng J.K."/>
            <person name="Willats W.W."/>
            <person name="Wipf D."/>
            <person name="Wolf P.G."/>
            <person name="Yang L."/>
            <person name="Zimmer A.D."/>
            <person name="Zhu Q."/>
            <person name="Mitros T."/>
            <person name="Hellsten U."/>
            <person name="Loque D."/>
            <person name="Otillar R."/>
            <person name="Salamov A."/>
            <person name="Schmutz J."/>
            <person name="Shapiro H."/>
            <person name="Lindquist E."/>
            <person name="Lucas S."/>
            <person name="Rokhsar D."/>
            <person name="Grigoriev I.V."/>
        </authorList>
    </citation>
    <scope>NUCLEOTIDE SEQUENCE [LARGE SCALE GENOMIC DNA]</scope>
</reference>
<keyword evidence="2" id="KW-0732">Signal</keyword>
<protein>
    <submittedName>
        <fullName evidence="6">Uncharacterized protein</fullName>
    </submittedName>
</protein>
<dbReference type="SUPFAM" id="SSF56300">
    <property type="entry name" value="Metallo-dependent phosphatases"/>
    <property type="match status" value="1"/>
</dbReference>
<feature type="transmembrane region" description="Helical" evidence="1">
    <location>
        <begin position="580"/>
        <end position="602"/>
    </location>
</feature>